<dbReference type="Proteomes" id="UP000000366">
    <property type="component" value="Chromosome"/>
</dbReference>
<evidence type="ECO:0000256" key="8">
    <source>
        <dbReference type="SAM" id="MobiDB-lite"/>
    </source>
</evidence>
<dbReference type="PROSITE" id="PS00138">
    <property type="entry name" value="SUBTILASE_SER"/>
    <property type="match status" value="1"/>
</dbReference>
<comment type="similarity">
    <text evidence="1 6 7">Belongs to the peptidase S8 family.</text>
</comment>
<evidence type="ECO:0000256" key="1">
    <source>
        <dbReference type="ARBA" id="ARBA00011073"/>
    </source>
</evidence>
<feature type="domain" description="Peptidase S8/S53" evidence="9">
    <location>
        <begin position="202"/>
        <end position="500"/>
    </location>
</feature>
<protein>
    <recommendedName>
        <fullName evidence="9">Peptidase S8/S53 domain-containing protein</fullName>
    </recommendedName>
</protein>
<evidence type="ECO:0000256" key="6">
    <source>
        <dbReference type="PROSITE-ProRule" id="PRU01240"/>
    </source>
</evidence>
<keyword evidence="11" id="KW-1185">Reference proteome</keyword>
<dbReference type="HOGENOM" id="CLU_011263_8_1_4"/>
<sequence length="688" mass="69694">MSSSVRSRLYTPSIAFSKSPMHSMQAAVRVLAALVVLFFIQPMVVGTAVAAGGVADDLPSARVIVKYRDDAVRGAGSDRVSIAHAGQGATVQRLAARMDAVAQRRGLALRAHRAISERSQVVLARGIDSETLARRLRADPDVEFAVVDRRVRPLAVPNDPLHTLGGADGPAVGQWYLRTPAAPALSAIDATRAWDITQGSASVVVAVLDTGVRFDHPDLAGKLLAGYDFVSTLPESNDGNGRDSNASDPGDWITQQEDNSVGGDFYHCTSPDSLGNYNGAPSSWHGTQVAGIVGALTNNGVGMAGTGWNTRVLPVRVLGKCGGYVSDVVIGMRWAAGLTVPNIAANPNPARILNLSLGTEGGCGEYQDAVDDVVAAGALVVAAAGNTNGHAVGAPGNCSGVMAVGGLRHSGTKVGFSDLGSAVSISAPAGNCVNDFGPCLYPLLTTTNSGSQGPASSAYTDGTNDITVGTSFSAPLVSGVAALMLAVQPTLTPDEIRGLIQGGSRRFPSTSAPVCTAPRFDVNGDPIDQIECDCTTTTCGAGMLDARVAVRSAAAGLIADIVVNTATPRAGQDVSLTADVFRLISGRNLSSLSWSLVDGGGIVSGSVSGCSANCVVSPTGAGSFTVAVTVTDDNNPPTQSTVSRRVTVVSASPNGGGGGGGALGGPAYLLALALAVGAAWRLSAGRDA</sequence>
<dbReference type="EMBL" id="CP000555">
    <property type="protein sequence ID" value="ABM93223.1"/>
    <property type="molecule type" value="Genomic_DNA"/>
</dbReference>
<feature type="region of interest" description="Disordered" evidence="8">
    <location>
        <begin position="234"/>
        <end position="256"/>
    </location>
</feature>
<dbReference type="InterPro" id="IPR023828">
    <property type="entry name" value="Peptidase_S8_Ser-AS"/>
</dbReference>
<dbReference type="PANTHER" id="PTHR43806:SF11">
    <property type="entry name" value="CEREVISIN-RELATED"/>
    <property type="match status" value="1"/>
</dbReference>
<dbReference type="Pfam" id="PF00082">
    <property type="entry name" value="Peptidase_S8"/>
    <property type="match status" value="1"/>
</dbReference>
<dbReference type="GO" id="GO:0004252">
    <property type="term" value="F:serine-type endopeptidase activity"/>
    <property type="evidence" value="ECO:0007669"/>
    <property type="project" value="UniProtKB-UniRule"/>
</dbReference>
<dbReference type="SUPFAM" id="SSF52743">
    <property type="entry name" value="Subtilisin-like"/>
    <property type="match status" value="1"/>
</dbReference>
<evidence type="ECO:0000259" key="9">
    <source>
        <dbReference type="Pfam" id="PF00082"/>
    </source>
</evidence>
<evidence type="ECO:0000256" key="5">
    <source>
        <dbReference type="PIRSR" id="PIRSR615500-1"/>
    </source>
</evidence>
<dbReference type="STRING" id="420662.Mpe_A0261"/>
<dbReference type="InterPro" id="IPR034176">
    <property type="entry name" value="Peptidases_S8_13"/>
</dbReference>
<feature type="active site" description="Charge relay system" evidence="5 6">
    <location>
        <position position="209"/>
    </location>
</feature>
<dbReference type="InterPro" id="IPR036852">
    <property type="entry name" value="Peptidase_S8/S53_dom_sf"/>
</dbReference>
<reference evidence="10 11" key="1">
    <citation type="journal article" date="2007" name="J. Bacteriol.">
        <title>Whole-genome analysis of the methyl tert-butyl ether-degrading beta-proteobacterium Methylibium petroleiphilum PM1.</title>
        <authorList>
            <person name="Kane S.R."/>
            <person name="Chakicherla A.Y."/>
            <person name="Chain P.S.G."/>
            <person name="Schmidt R."/>
            <person name="Shin M.W."/>
            <person name="Legler T.C."/>
            <person name="Scow K.M."/>
            <person name="Larimer F.W."/>
            <person name="Lucas S.M."/>
            <person name="Richardson P.M."/>
            <person name="Hristova K.R."/>
        </authorList>
    </citation>
    <scope>NUCLEOTIDE SEQUENCE [LARGE SCALE GENOMIC DNA]</scope>
    <source>
        <strain evidence="11">ATCC BAA-1232 / LMG 22953 / PM1</strain>
    </source>
</reference>
<dbReference type="PROSITE" id="PS51892">
    <property type="entry name" value="SUBTILASE"/>
    <property type="match status" value="1"/>
</dbReference>
<dbReference type="PANTHER" id="PTHR43806">
    <property type="entry name" value="PEPTIDASE S8"/>
    <property type="match status" value="1"/>
</dbReference>
<evidence type="ECO:0000256" key="3">
    <source>
        <dbReference type="ARBA" id="ARBA00022801"/>
    </source>
</evidence>
<dbReference type="KEGG" id="mpt:Mpe_A0261"/>
<dbReference type="eggNOG" id="COG1404">
    <property type="taxonomic scope" value="Bacteria"/>
</dbReference>
<evidence type="ECO:0000313" key="10">
    <source>
        <dbReference type="EMBL" id="ABM93223.1"/>
    </source>
</evidence>
<dbReference type="InterPro" id="IPR022398">
    <property type="entry name" value="Peptidase_S8_His-AS"/>
</dbReference>
<proteinExistence type="inferred from homology"/>
<accession>A2SCD4</accession>
<evidence type="ECO:0000256" key="2">
    <source>
        <dbReference type="ARBA" id="ARBA00022670"/>
    </source>
</evidence>
<organism evidence="10 11">
    <name type="scientific">Methylibium petroleiphilum (strain ATCC BAA-1232 / LMG 22953 / PM1)</name>
    <dbReference type="NCBI Taxonomy" id="420662"/>
    <lineage>
        <taxon>Bacteria</taxon>
        <taxon>Pseudomonadati</taxon>
        <taxon>Pseudomonadota</taxon>
        <taxon>Betaproteobacteria</taxon>
        <taxon>Burkholderiales</taxon>
        <taxon>Sphaerotilaceae</taxon>
        <taxon>Methylibium</taxon>
    </lineage>
</organism>
<dbReference type="PROSITE" id="PS00137">
    <property type="entry name" value="SUBTILASE_HIS"/>
    <property type="match status" value="1"/>
</dbReference>
<dbReference type="SUPFAM" id="SSF49299">
    <property type="entry name" value="PKD domain"/>
    <property type="match status" value="1"/>
</dbReference>
<dbReference type="InterPro" id="IPR023827">
    <property type="entry name" value="Peptidase_S8_Asp-AS"/>
</dbReference>
<dbReference type="InterPro" id="IPR015500">
    <property type="entry name" value="Peptidase_S8_subtilisin-rel"/>
</dbReference>
<name>A2SCD4_METPP</name>
<keyword evidence="3 6" id="KW-0378">Hydrolase</keyword>
<dbReference type="AlphaFoldDB" id="A2SCD4"/>
<dbReference type="InterPro" id="IPR013783">
    <property type="entry name" value="Ig-like_fold"/>
</dbReference>
<feature type="active site" description="Charge relay system" evidence="5 6">
    <location>
        <position position="471"/>
    </location>
</feature>
<dbReference type="CDD" id="cd07496">
    <property type="entry name" value="Peptidases_S8_13"/>
    <property type="match status" value="1"/>
</dbReference>
<evidence type="ECO:0000256" key="7">
    <source>
        <dbReference type="RuleBase" id="RU003355"/>
    </source>
</evidence>
<dbReference type="RefSeq" id="WP_011827862.1">
    <property type="nucleotide sequence ID" value="NC_008825.1"/>
</dbReference>
<dbReference type="PROSITE" id="PS00136">
    <property type="entry name" value="SUBTILASE_ASP"/>
    <property type="match status" value="1"/>
</dbReference>
<dbReference type="InterPro" id="IPR000209">
    <property type="entry name" value="Peptidase_S8/S53_dom"/>
</dbReference>
<evidence type="ECO:0000313" key="11">
    <source>
        <dbReference type="Proteomes" id="UP000000366"/>
    </source>
</evidence>
<evidence type="ECO:0000256" key="4">
    <source>
        <dbReference type="ARBA" id="ARBA00022825"/>
    </source>
</evidence>
<gene>
    <name evidence="10" type="ordered locus">Mpe_A0261</name>
</gene>
<dbReference type="PRINTS" id="PR00723">
    <property type="entry name" value="SUBTILISIN"/>
</dbReference>
<keyword evidence="4 6" id="KW-0720">Serine protease</keyword>
<dbReference type="Gene3D" id="3.40.50.200">
    <property type="entry name" value="Peptidase S8/S53 domain"/>
    <property type="match status" value="1"/>
</dbReference>
<dbReference type="GO" id="GO:0006508">
    <property type="term" value="P:proteolysis"/>
    <property type="evidence" value="ECO:0007669"/>
    <property type="project" value="UniProtKB-KW"/>
</dbReference>
<feature type="active site" description="Charge relay system" evidence="5 6">
    <location>
        <position position="285"/>
    </location>
</feature>
<dbReference type="InterPro" id="IPR035986">
    <property type="entry name" value="PKD_dom_sf"/>
</dbReference>
<dbReference type="InterPro" id="IPR050131">
    <property type="entry name" value="Peptidase_S8_subtilisin-like"/>
</dbReference>
<keyword evidence="2 6" id="KW-0645">Protease</keyword>
<dbReference type="Gene3D" id="2.60.40.10">
    <property type="entry name" value="Immunoglobulins"/>
    <property type="match status" value="1"/>
</dbReference>